<evidence type="ECO:0000313" key="5">
    <source>
        <dbReference type="EMBL" id="QTR50058.1"/>
    </source>
</evidence>
<sequence>MATMNISLPDSLRLFVQERASRSDFSNPSDYIRALIRADKLRYLEEQLEAALLQGLQSGAAKPVDDAFWQRIEAKANSHGEQQSC</sequence>
<dbReference type="Gene3D" id="6.10.10.120">
    <property type="entry name" value="Antitoxin ParD1-like"/>
    <property type="match status" value="1"/>
</dbReference>
<name>A0ABX7X630_9GAMM</name>
<dbReference type="InterPro" id="IPR038296">
    <property type="entry name" value="ParD_sf"/>
</dbReference>
<evidence type="ECO:0000313" key="6">
    <source>
        <dbReference type="Proteomes" id="UP000672027"/>
    </source>
</evidence>
<dbReference type="InterPro" id="IPR022789">
    <property type="entry name" value="ParD"/>
</dbReference>
<comment type="function">
    <text evidence="4">Antitoxin component of a type II toxin-antitoxin (TA) system. Neutralizes the effect of toxin ParE.</text>
</comment>
<evidence type="ECO:0000256" key="2">
    <source>
        <dbReference type="ARBA" id="ARBA00017940"/>
    </source>
</evidence>
<dbReference type="EMBL" id="CP072800">
    <property type="protein sequence ID" value="QTR50058.1"/>
    <property type="molecule type" value="Genomic_DNA"/>
</dbReference>
<comment type="similarity">
    <text evidence="1">Belongs to the ParD antitoxin family.</text>
</comment>
<protein>
    <recommendedName>
        <fullName evidence="2">Antitoxin ParD</fullName>
    </recommendedName>
</protein>
<dbReference type="SUPFAM" id="SSF47598">
    <property type="entry name" value="Ribbon-helix-helix"/>
    <property type="match status" value="1"/>
</dbReference>
<evidence type="ECO:0000256" key="3">
    <source>
        <dbReference type="ARBA" id="ARBA00022649"/>
    </source>
</evidence>
<dbReference type="InterPro" id="IPR010985">
    <property type="entry name" value="Ribbon_hlx_hlx"/>
</dbReference>
<keyword evidence="3" id="KW-1277">Toxin-antitoxin system</keyword>
<gene>
    <name evidence="5" type="ORF">J8380_00260</name>
</gene>
<accession>A0ABX7X630</accession>
<dbReference type="RefSeq" id="WP_210226893.1">
    <property type="nucleotide sequence ID" value="NZ_CP072800.1"/>
</dbReference>
<evidence type="ECO:0000256" key="1">
    <source>
        <dbReference type="ARBA" id="ARBA00008580"/>
    </source>
</evidence>
<evidence type="ECO:0000256" key="4">
    <source>
        <dbReference type="ARBA" id="ARBA00037106"/>
    </source>
</evidence>
<keyword evidence="6" id="KW-1185">Reference proteome</keyword>
<organism evidence="5 6">
    <name type="scientific">Candidatus Thiothrix anitrata</name>
    <dbReference type="NCBI Taxonomy" id="2823902"/>
    <lineage>
        <taxon>Bacteria</taxon>
        <taxon>Pseudomonadati</taxon>
        <taxon>Pseudomonadota</taxon>
        <taxon>Gammaproteobacteria</taxon>
        <taxon>Thiotrichales</taxon>
        <taxon>Thiotrichaceae</taxon>
        <taxon>Thiothrix</taxon>
    </lineage>
</organism>
<dbReference type="PANTHER" id="PTHR36582">
    <property type="entry name" value="ANTITOXIN PARD"/>
    <property type="match status" value="1"/>
</dbReference>
<dbReference type="Proteomes" id="UP000672027">
    <property type="component" value="Chromosome"/>
</dbReference>
<proteinExistence type="inferred from homology"/>
<dbReference type="PANTHER" id="PTHR36582:SF2">
    <property type="entry name" value="ANTITOXIN PARD"/>
    <property type="match status" value="1"/>
</dbReference>
<reference evidence="5 6" key="1">
    <citation type="submission" date="2021-04" db="EMBL/GenBank/DDBJ databases">
        <title>Genomics, taxonomy and metabolism of representatives of sulfur bacteria of the genus Thiothrix: Thiothrix fructosivorans QT, Thiothrix unzii A1T and three new species, Thiothrix subterranea sp. nov., Thiothrix litoralis sp. nov. and 'Candidatus Thiothrix anitrata' sp. nov.</title>
        <authorList>
            <person name="Ravin N.V."/>
            <person name="Smolyakov D."/>
            <person name="Rudenko T.S."/>
            <person name="Mardanov A.V."/>
            <person name="Beletsky A.V."/>
            <person name="Markov N.D."/>
            <person name="Fomenkov A.I."/>
            <person name="Roberts R.J."/>
            <person name="Karnachuk O.V."/>
            <person name="Novikov A."/>
            <person name="Grabovich M.Y."/>
        </authorList>
    </citation>
    <scope>NUCLEOTIDE SEQUENCE [LARGE SCALE GENOMIC DNA]</scope>
    <source>
        <strain evidence="5 6">A52</strain>
    </source>
</reference>